<keyword evidence="4" id="KW-0808">Transferase</keyword>
<dbReference type="Pfam" id="PF08543">
    <property type="entry name" value="Phos_pyr_kin"/>
    <property type="match status" value="1"/>
</dbReference>
<dbReference type="NCBIfam" id="TIGR00097">
    <property type="entry name" value="HMP-P_kinase"/>
    <property type="match status" value="1"/>
</dbReference>
<keyword evidence="5" id="KW-1185">Reference proteome</keyword>
<dbReference type="Proteomes" id="UP001165488">
    <property type="component" value="Unassembled WGS sequence"/>
</dbReference>
<accession>A0ABS9ULC3</accession>
<evidence type="ECO:0000313" key="5">
    <source>
        <dbReference type="Proteomes" id="UP001165488"/>
    </source>
</evidence>
<dbReference type="GO" id="GO:0008902">
    <property type="term" value="F:hydroxymethylpyrimidine kinase activity"/>
    <property type="evidence" value="ECO:0007669"/>
    <property type="project" value="UniProtKB-EC"/>
</dbReference>
<dbReference type="InterPro" id="IPR013749">
    <property type="entry name" value="PM/HMP-P_kinase-1"/>
</dbReference>
<gene>
    <name evidence="4" type="primary">thiD</name>
    <name evidence="4" type="ORF">MM236_03545</name>
</gene>
<dbReference type="EC" id="2.7.1.49" evidence="2"/>
<dbReference type="Gene3D" id="3.40.1190.20">
    <property type="match status" value="1"/>
</dbReference>
<keyword evidence="4" id="KW-0418">Kinase</keyword>
<dbReference type="CDD" id="cd01169">
    <property type="entry name" value="HMPP_kinase"/>
    <property type="match status" value="1"/>
</dbReference>
<dbReference type="EMBL" id="JAKZGS010000002">
    <property type="protein sequence ID" value="MCH7397043.1"/>
    <property type="molecule type" value="Genomic_DNA"/>
</dbReference>
<dbReference type="InterPro" id="IPR029056">
    <property type="entry name" value="Ribokinase-like"/>
</dbReference>
<dbReference type="PANTHER" id="PTHR20858:SF17">
    <property type="entry name" value="HYDROXYMETHYLPYRIMIDINE_PHOSPHOMETHYLPYRIMIDINE KINASE THI20-RELATED"/>
    <property type="match status" value="1"/>
</dbReference>
<organism evidence="4 5">
    <name type="scientific">Belliella calami</name>
    <dbReference type="NCBI Taxonomy" id="2923436"/>
    <lineage>
        <taxon>Bacteria</taxon>
        <taxon>Pseudomonadati</taxon>
        <taxon>Bacteroidota</taxon>
        <taxon>Cytophagia</taxon>
        <taxon>Cytophagales</taxon>
        <taxon>Cyclobacteriaceae</taxon>
        <taxon>Belliella</taxon>
    </lineage>
</organism>
<dbReference type="PANTHER" id="PTHR20858">
    <property type="entry name" value="PHOSPHOMETHYLPYRIMIDINE KINASE"/>
    <property type="match status" value="1"/>
</dbReference>
<protein>
    <recommendedName>
        <fullName evidence="2">hydroxymethylpyrimidine kinase</fullName>
        <ecNumber evidence="2">2.7.1.49</ecNumber>
    </recommendedName>
</protein>
<comment type="pathway">
    <text evidence="1">Cofactor biosynthesis; thiamine diphosphate biosynthesis.</text>
</comment>
<reference evidence="4" key="1">
    <citation type="submission" date="2022-03" db="EMBL/GenBank/DDBJ databases">
        <title>De novo assembled genomes of Belliella spp. (Cyclobacteriaceae) strains.</title>
        <authorList>
            <person name="Szabo A."/>
            <person name="Korponai K."/>
            <person name="Felfoldi T."/>
        </authorList>
    </citation>
    <scope>NUCLEOTIDE SEQUENCE</scope>
    <source>
        <strain evidence="4">DSM 107340</strain>
    </source>
</reference>
<dbReference type="GO" id="GO:0008972">
    <property type="term" value="F:phosphomethylpyrimidine kinase activity"/>
    <property type="evidence" value="ECO:0007669"/>
    <property type="project" value="UniProtKB-EC"/>
</dbReference>
<sequence length="275" mass="29908">MKEYIAVLSIAGSDSSGGAGIQADLKTFAALGCYGMTVITATTAQNTKGVTAIHSIPPMHIKEQLLAIMDDIKPKAIKIGMLDRPEVVEVLVEILSYYPQIPIVFDPVMVSTSGFKLIQDETIKAIRQKLFPLVSLLTPNMDETSILYGKEVNNLESMKEAGEYLLQELPEAILIKGGHLDESVIRDLLYSKSNGLKVFKSDKINSQNVHGTGCSLSAAIAVGLALGKDMEDAVDFGRDYVNKAIFYGKDIITGNGNGPLNHFFNPQKQIINEMD</sequence>
<feature type="domain" description="Pyridoxamine kinase/Phosphomethylpyrimidine kinase" evidence="3">
    <location>
        <begin position="14"/>
        <end position="261"/>
    </location>
</feature>
<comment type="caution">
    <text evidence="4">The sequence shown here is derived from an EMBL/GenBank/DDBJ whole genome shotgun (WGS) entry which is preliminary data.</text>
</comment>
<name>A0ABS9ULC3_9BACT</name>
<dbReference type="RefSeq" id="WP_241273551.1">
    <property type="nucleotide sequence ID" value="NZ_JAKZGS010000002.1"/>
</dbReference>
<evidence type="ECO:0000259" key="3">
    <source>
        <dbReference type="Pfam" id="PF08543"/>
    </source>
</evidence>
<evidence type="ECO:0000256" key="2">
    <source>
        <dbReference type="ARBA" id="ARBA00012135"/>
    </source>
</evidence>
<evidence type="ECO:0000256" key="1">
    <source>
        <dbReference type="ARBA" id="ARBA00004948"/>
    </source>
</evidence>
<evidence type="ECO:0000313" key="4">
    <source>
        <dbReference type="EMBL" id="MCH7397043.1"/>
    </source>
</evidence>
<proteinExistence type="predicted"/>
<dbReference type="InterPro" id="IPR004399">
    <property type="entry name" value="HMP/HMP-P_kinase_dom"/>
</dbReference>
<dbReference type="SUPFAM" id="SSF53613">
    <property type="entry name" value="Ribokinase-like"/>
    <property type="match status" value="1"/>
</dbReference>